<feature type="compositionally biased region" description="Acidic residues" evidence="6">
    <location>
        <begin position="79"/>
        <end position="96"/>
    </location>
</feature>
<proteinExistence type="inferred from homology"/>
<dbReference type="OrthoDB" id="306996at2759"/>
<dbReference type="Pfam" id="PF12936">
    <property type="entry name" value="Kri1_C"/>
    <property type="match status" value="1"/>
</dbReference>
<feature type="region of interest" description="Disordered" evidence="6">
    <location>
        <begin position="75"/>
        <end position="96"/>
    </location>
</feature>
<gene>
    <name evidence="8" type="ORF">TTHERM_00190640</name>
</gene>
<evidence type="ECO:0000313" key="9">
    <source>
        <dbReference type="Proteomes" id="UP000009168"/>
    </source>
</evidence>
<evidence type="ECO:0000256" key="3">
    <source>
        <dbReference type="ARBA" id="ARBA00022771"/>
    </source>
</evidence>
<dbReference type="GO" id="GO:0008270">
    <property type="term" value="F:zinc ion binding"/>
    <property type="evidence" value="ECO:0007669"/>
    <property type="project" value="UniProtKB-KW"/>
</dbReference>
<keyword evidence="9" id="KW-1185">Reference proteome</keyword>
<dbReference type="CDD" id="cd02249">
    <property type="entry name" value="ZZ"/>
    <property type="match status" value="1"/>
</dbReference>
<dbReference type="GO" id="GO:0005730">
    <property type="term" value="C:nucleolus"/>
    <property type="evidence" value="ECO:0007669"/>
    <property type="project" value="TreeGrafter"/>
</dbReference>
<evidence type="ECO:0000313" key="8">
    <source>
        <dbReference type="EMBL" id="EAR96396.3"/>
    </source>
</evidence>
<dbReference type="Pfam" id="PF05178">
    <property type="entry name" value="Kri1"/>
    <property type="match status" value="1"/>
</dbReference>
<sequence length="998" mass="118984">MVKKNLFEDEEEEQTQQQTKNKKSKKAQQGEEQNDEDVNVKLKVNKKFAQNFEKKIQRQLIDKAKAMYGADYEKKIAEGNDDDESSDVEEDSDGELLNEKVNDKFIETLAKIRLRDPSIYKNDKKFFKEKDFEVEQNDKKSSKKEKMTYAAMVRKEALEKMEKEDFSSEEDDYVPQVKGETIAEEQKRLKDEFKNAAKKVESDDDEEEEEADAIFTQKKKSLQQIEDENKEYSKFLEKVKRKKQRKGKEQDVEVLQNFWGDASKLDDTDKFLRKYILTKGWVDRDDMGLDEEFEDKDLEEDDEADRFEAKYNFRYEEPGANEVVTYGRKVQDSLRQKDSTRAEKRKEREERKKEEKKKIDEEMKQMKAATRNAILDRVHKIQEIAGTKEIKTDINKLLEEDFDDQKFSKYLDKQFDSDYYEEEDSHLDELKEYEKNLKKQEKQEQQMELEKLGIDKKQIKKIEKSVKKAADKEDDEEISSDWSDLEEEEDDMDEELDENNDIQIAQQDDDKDNVLNVKTNIPLAIKKNLKDNEIQAMTQSDKGEDGLYLWWYCDNCKKGIQPGQFRFDCQECPDYTLCKICNEGQFHDHPLKKQIVPKNCVPPTDEEIQELLQEYQVCKKCNIKLDDYCSYYQLNSNNEVILCDECFDKEKIVSKKLYSYIEAKKVDLEAVVDKDPQALKKYISDEEIQNLVDQYYNLDYEDVITGGIKTRFKYMEVKPDSYGLSDEQLLYADTNVLNKYVSIKKLAPYRDDEGFVKSKNLKNKSVIKQIEKSTKINKVLQSFQKCNHPLTKINLILIIKENCQERHRKGAHYQRRSKRVKEKRQKEISQGIKQTQSRKAKKEIRRRRKIKAQTCFRRFIKTRKTPSFSKKTQILWFLIKINQQIILAKILLKCFFKNNIFFLFLCQILRIFVNNLSFPCLNHTKFHFILYIYKIIQHFTQKQINILFFLNVFDLKCNLYLKHSHQPFCYIYLSENRHNVIFMKKKQVKLFLKKNILF</sequence>
<keyword evidence="2" id="KW-0479">Metal-binding</keyword>
<dbReference type="GO" id="GO:0030686">
    <property type="term" value="C:90S preribosome"/>
    <property type="evidence" value="ECO:0007669"/>
    <property type="project" value="TreeGrafter"/>
</dbReference>
<reference evidence="9" key="1">
    <citation type="journal article" date="2006" name="PLoS Biol.">
        <title>Macronuclear genome sequence of the ciliate Tetrahymena thermophila, a model eukaryote.</title>
        <authorList>
            <person name="Eisen J.A."/>
            <person name="Coyne R.S."/>
            <person name="Wu M."/>
            <person name="Wu D."/>
            <person name="Thiagarajan M."/>
            <person name="Wortman J.R."/>
            <person name="Badger J.H."/>
            <person name="Ren Q."/>
            <person name="Amedeo P."/>
            <person name="Jones K.M."/>
            <person name="Tallon L.J."/>
            <person name="Delcher A.L."/>
            <person name="Salzberg S.L."/>
            <person name="Silva J.C."/>
            <person name="Haas B.J."/>
            <person name="Majoros W.H."/>
            <person name="Farzad M."/>
            <person name="Carlton J.M."/>
            <person name="Smith R.K. Jr."/>
            <person name="Garg J."/>
            <person name="Pearlman R.E."/>
            <person name="Karrer K.M."/>
            <person name="Sun L."/>
            <person name="Manning G."/>
            <person name="Elde N.C."/>
            <person name="Turkewitz A.P."/>
            <person name="Asai D.J."/>
            <person name="Wilkes D.E."/>
            <person name="Wang Y."/>
            <person name="Cai H."/>
            <person name="Collins K."/>
            <person name="Stewart B.A."/>
            <person name="Lee S.R."/>
            <person name="Wilamowska K."/>
            <person name="Weinberg Z."/>
            <person name="Ruzzo W.L."/>
            <person name="Wloga D."/>
            <person name="Gaertig J."/>
            <person name="Frankel J."/>
            <person name="Tsao C.-C."/>
            <person name="Gorovsky M.A."/>
            <person name="Keeling P.J."/>
            <person name="Waller R.F."/>
            <person name="Patron N.J."/>
            <person name="Cherry J.M."/>
            <person name="Stover N.A."/>
            <person name="Krieger C.J."/>
            <person name="del Toro C."/>
            <person name="Ryder H.F."/>
            <person name="Williamson S.C."/>
            <person name="Barbeau R.A."/>
            <person name="Hamilton E.P."/>
            <person name="Orias E."/>
        </authorList>
    </citation>
    <scope>NUCLEOTIDE SEQUENCE [LARGE SCALE GENOMIC DNA]</scope>
    <source>
        <strain evidence="9">SB210</strain>
    </source>
</reference>
<feature type="compositionally biased region" description="Basic and acidic residues" evidence="6">
    <location>
        <begin position="329"/>
        <end position="361"/>
    </location>
</feature>
<dbReference type="PANTHER" id="PTHR14490">
    <property type="entry name" value="ZINC FINGER, ZZ TYPE"/>
    <property type="match status" value="1"/>
</dbReference>
<dbReference type="GeneID" id="7846723"/>
<protein>
    <submittedName>
        <fullName evidence="8">KRI1 family carboxy-terminal protein</fullName>
    </submittedName>
</protein>
<dbReference type="InterPro" id="IPR024626">
    <property type="entry name" value="Kri1-like_C"/>
</dbReference>
<keyword evidence="3" id="KW-0863">Zinc-finger</keyword>
<dbReference type="FunCoup" id="I7LV02">
    <property type="interactions" value="92"/>
</dbReference>
<dbReference type="KEGG" id="tet:TTHERM_00190640"/>
<feature type="region of interest" description="Disordered" evidence="6">
    <location>
        <begin position="466"/>
        <end position="497"/>
    </location>
</feature>
<evidence type="ECO:0000256" key="6">
    <source>
        <dbReference type="SAM" id="MobiDB-lite"/>
    </source>
</evidence>
<feature type="compositionally biased region" description="Acidic residues" evidence="6">
    <location>
        <begin position="472"/>
        <end position="497"/>
    </location>
</feature>
<dbReference type="Gene3D" id="3.30.60.90">
    <property type="match status" value="1"/>
</dbReference>
<feature type="coiled-coil region" evidence="5">
    <location>
        <begin position="420"/>
        <end position="450"/>
    </location>
</feature>
<accession>I7LV02</accession>
<dbReference type="eggNOG" id="KOG2409">
    <property type="taxonomic scope" value="Eukaryota"/>
</dbReference>
<evidence type="ECO:0000259" key="7">
    <source>
        <dbReference type="Pfam" id="PF12936"/>
    </source>
</evidence>
<organism evidence="8 9">
    <name type="scientific">Tetrahymena thermophila (strain SB210)</name>
    <dbReference type="NCBI Taxonomy" id="312017"/>
    <lineage>
        <taxon>Eukaryota</taxon>
        <taxon>Sar</taxon>
        <taxon>Alveolata</taxon>
        <taxon>Ciliophora</taxon>
        <taxon>Intramacronucleata</taxon>
        <taxon>Oligohymenophorea</taxon>
        <taxon>Hymenostomatida</taxon>
        <taxon>Tetrahymenina</taxon>
        <taxon>Tetrahymenidae</taxon>
        <taxon>Tetrahymena</taxon>
    </lineage>
</organism>
<evidence type="ECO:0000256" key="1">
    <source>
        <dbReference type="ARBA" id="ARBA00007473"/>
    </source>
</evidence>
<evidence type="ECO:0000256" key="5">
    <source>
        <dbReference type="SAM" id="Coils"/>
    </source>
</evidence>
<dbReference type="RefSeq" id="XP_001016641.3">
    <property type="nucleotide sequence ID" value="XM_001016641.3"/>
</dbReference>
<feature type="region of interest" description="Disordered" evidence="6">
    <location>
        <begin position="325"/>
        <end position="361"/>
    </location>
</feature>
<feature type="compositionally biased region" description="Basic residues" evidence="6">
    <location>
        <begin position="808"/>
        <end position="823"/>
    </location>
</feature>
<feature type="coiled-coil region" evidence="5">
    <location>
        <begin position="183"/>
        <end position="245"/>
    </location>
</feature>
<dbReference type="InterPro" id="IPR043145">
    <property type="entry name" value="Znf_ZZ_sf"/>
</dbReference>
<evidence type="ECO:0000256" key="4">
    <source>
        <dbReference type="ARBA" id="ARBA00022833"/>
    </source>
</evidence>
<dbReference type="InterPro" id="IPR018034">
    <property type="entry name" value="Kri1"/>
</dbReference>
<evidence type="ECO:0000256" key="2">
    <source>
        <dbReference type="ARBA" id="ARBA00022723"/>
    </source>
</evidence>
<name>I7LV02_TETTS</name>
<dbReference type="EMBL" id="GG662693">
    <property type="protein sequence ID" value="EAR96396.3"/>
    <property type="molecule type" value="Genomic_DNA"/>
</dbReference>
<keyword evidence="5" id="KW-0175">Coiled coil</keyword>
<comment type="similarity">
    <text evidence="1">Belongs to the KRI1 family.</text>
</comment>
<dbReference type="InParanoid" id="I7LV02"/>
<dbReference type="AlphaFoldDB" id="I7LV02"/>
<feature type="region of interest" description="Disordered" evidence="6">
    <location>
        <begin position="808"/>
        <end position="842"/>
    </location>
</feature>
<dbReference type="STRING" id="312017.I7LV02"/>
<keyword evidence="4" id="KW-0862">Zinc</keyword>
<dbReference type="Proteomes" id="UP000009168">
    <property type="component" value="Unassembled WGS sequence"/>
</dbReference>
<dbReference type="GO" id="GO:0000447">
    <property type="term" value="P:endonucleolytic cleavage in ITS1 to separate SSU-rRNA from 5.8S rRNA and LSU-rRNA from tricistronic rRNA transcript (SSU-rRNA, 5.8S rRNA, LSU-rRNA)"/>
    <property type="evidence" value="ECO:0007669"/>
    <property type="project" value="TreeGrafter"/>
</dbReference>
<dbReference type="PANTHER" id="PTHR14490:SF5">
    <property type="entry name" value="PROTEIN KRI1 HOMOLOG"/>
    <property type="match status" value="1"/>
</dbReference>
<feature type="domain" description="Kri1-like C-terminal" evidence="7">
    <location>
        <begin position="687"/>
        <end position="773"/>
    </location>
</feature>
<feature type="region of interest" description="Disordered" evidence="6">
    <location>
        <begin position="1"/>
        <end position="39"/>
    </location>
</feature>
<dbReference type="SUPFAM" id="SSF57850">
    <property type="entry name" value="RING/U-box"/>
    <property type="match status" value="1"/>
</dbReference>